<dbReference type="SMART" id="SM00304">
    <property type="entry name" value="HAMP"/>
    <property type="match status" value="1"/>
</dbReference>
<evidence type="ECO:0000256" key="3">
    <source>
        <dbReference type="PROSITE-ProRule" id="PRU00284"/>
    </source>
</evidence>
<keyword evidence="4" id="KW-0472">Membrane</keyword>
<dbReference type="InterPro" id="IPR004089">
    <property type="entry name" value="MCPsignal_dom"/>
</dbReference>
<evidence type="ECO:0000256" key="4">
    <source>
        <dbReference type="SAM" id="Phobius"/>
    </source>
</evidence>
<dbReference type="Proteomes" id="UP001302257">
    <property type="component" value="Chromosome"/>
</dbReference>
<organism evidence="7 8">
    <name type="scientific">Rhodoferax mekongensis</name>
    <dbReference type="NCBI Taxonomy" id="3068341"/>
    <lineage>
        <taxon>Bacteria</taxon>
        <taxon>Pseudomonadati</taxon>
        <taxon>Pseudomonadota</taxon>
        <taxon>Betaproteobacteria</taxon>
        <taxon>Burkholderiales</taxon>
        <taxon>Comamonadaceae</taxon>
        <taxon>Rhodoferax</taxon>
    </lineage>
</organism>
<dbReference type="EMBL" id="CP132507">
    <property type="protein sequence ID" value="WNO04098.1"/>
    <property type="molecule type" value="Genomic_DNA"/>
</dbReference>
<dbReference type="PANTHER" id="PTHR43531:SF14">
    <property type="entry name" value="METHYL-ACCEPTING CHEMOTAXIS PROTEIN I-RELATED"/>
    <property type="match status" value="1"/>
</dbReference>
<dbReference type="InterPro" id="IPR051310">
    <property type="entry name" value="MCP_chemotaxis"/>
</dbReference>
<sequence>MFKSLRWVMALLGTIGVAAALAVAAEGYHFINKLDDSANKVYVAKDVVADILPPPMYLIEMRLVLSMMMDGSLNAADGKKRFDELAAEYAQRVDYWTKNPPFGLEAKLLGAQHTAAKAFIAAARSQIVEPVVAGQMDAAKANLAAVHGLYIEHRAGVDATVTEGNAFAAATMKDFDDTHSFSTGAMLVTALVAGATVFVVYRVVLASIQKPVRGSTQAAKLIAAGDLATHVALDEGRTDSLGALQDALQTMRTGLNRTVSTVRSVADNVANASSEIAQGNHDLSARTESQASALQETAASMEELTAAVNQNAESAAQANILAKQAADVAQRGGAAVEQVVETMRGINESSLQIAGIVSVIEGIAFQTNILALNAAVEAARAGEQGRGFAVVASEVRSLAGRSAEAAKEIKALIGASVERVAHGSALADNAGATMADMLQATQRVSNILAEISSASQEQSSGISQVGDAVMQMDQVTQQNAALVEEIAAAASSLKMQAAELVRQMAQFTVEDEKRGTLLLA</sequence>
<dbReference type="CDD" id="cd11386">
    <property type="entry name" value="MCP_signal"/>
    <property type="match status" value="1"/>
</dbReference>
<comment type="similarity">
    <text evidence="2">Belongs to the methyl-accepting chemotaxis (MCP) protein family.</text>
</comment>
<evidence type="ECO:0000313" key="7">
    <source>
        <dbReference type="EMBL" id="WNO04098.1"/>
    </source>
</evidence>
<keyword evidence="8" id="KW-1185">Reference proteome</keyword>
<evidence type="ECO:0000259" key="6">
    <source>
        <dbReference type="PROSITE" id="PS50885"/>
    </source>
</evidence>
<evidence type="ECO:0000259" key="5">
    <source>
        <dbReference type="PROSITE" id="PS50111"/>
    </source>
</evidence>
<proteinExistence type="inferred from homology"/>
<dbReference type="RefSeq" id="WP_313866959.1">
    <property type="nucleotide sequence ID" value="NZ_CP132507.1"/>
</dbReference>
<feature type="transmembrane region" description="Helical" evidence="4">
    <location>
        <begin position="181"/>
        <end position="204"/>
    </location>
</feature>
<dbReference type="CDD" id="cd06225">
    <property type="entry name" value="HAMP"/>
    <property type="match status" value="1"/>
</dbReference>
<dbReference type="Gene3D" id="1.10.287.950">
    <property type="entry name" value="Methyl-accepting chemotaxis protein"/>
    <property type="match status" value="1"/>
</dbReference>
<dbReference type="PANTHER" id="PTHR43531">
    <property type="entry name" value="PROTEIN ICFG"/>
    <property type="match status" value="1"/>
</dbReference>
<dbReference type="PROSITE" id="PS50885">
    <property type="entry name" value="HAMP"/>
    <property type="match status" value="1"/>
</dbReference>
<name>A0ABZ0AYA0_9BURK</name>
<keyword evidence="4" id="KW-1133">Transmembrane helix</keyword>
<dbReference type="InterPro" id="IPR003660">
    <property type="entry name" value="HAMP_dom"/>
</dbReference>
<accession>A0ABZ0AYA0</accession>
<evidence type="ECO:0000256" key="1">
    <source>
        <dbReference type="ARBA" id="ARBA00022481"/>
    </source>
</evidence>
<dbReference type="SUPFAM" id="SSF58104">
    <property type="entry name" value="Methyl-accepting chemotaxis protein (MCP) signaling domain"/>
    <property type="match status" value="1"/>
</dbReference>
<dbReference type="Pfam" id="PF00015">
    <property type="entry name" value="MCPsignal"/>
    <property type="match status" value="1"/>
</dbReference>
<feature type="domain" description="HAMP" evidence="6">
    <location>
        <begin position="206"/>
        <end position="260"/>
    </location>
</feature>
<evidence type="ECO:0000256" key="2">
    <source>
        <dbReference type="ARBA" id="ARBA00029447"/>
    </source>
</evidence>
<protein>
    <submittedName>
        <fullName evidence="7">Methyl-accepting chemotaxis protein</fullName>
    </submittedName>
</protein>
<keyword evidence="3" id="KW-0807">Transducer</keyword>
<dbReference type="InterPro" id="IPR004090">
    <property type="entry name" value="Chemotax_Me-accpt_rcpt"/>
</dbReference>
<dbReference type="Pfam" id="PF00672">
    <property type="entry name" value="HAMP"/>
    <property type="match status" value="1"/>
</dbReference>
<keyword evidence="4" id="KW-0812">Transmembrane</keyword>
<dbReference type="SMART" id="SM00283">
    <property type="entry name" value="MA"/>
    <property type="match status" value="1"/>
</dbReference>
<dbReference type="PROSITE" id="PS50111">
    <property type="entry name" value="CHEMOTAXIS_TRANSDUC_2"/>
    <property type="match status" value="1"/>
</dbReference>
<keyword evidence="1" id="KW-0488">Methylation</keyword>
<reference evidence="7 8" key="1">
    <citation type="submission" date="2023-08" db="EMBL/GenBank/DDBJ databases">
        <title>Rhodoferax potami sp. nov. and Rhodoferax mekongensis sp. nov., isolated from the Mekong River in Thailand.</title>
        <authorList>
            <person name="Kitikhun S."/>
            <person name="Charoenyingcharoen P."/>
            <person name="Siriarchawattana P."/>
            <person name="Likhitrattanapisal S."/>
            <person name="Nilsakha T."/>
            <person name="Chanpet A."/>
            <person name="Rattanawaree P."/>
            <person name="Ingsriswang S."/>
        </authorList>
    </citation>
    <scope>NUCLEOTIDE SEQUENCE [LARGE SCALE GENOMIC DNA]</scope>
    <source>
        <strain evidence="7 8">TBRC 17307</strain>
    </source>
</reference>
<dbReference type="PRINTS" id="PR00260">
    <property type="entry name" value="CHEMTRNSDUCR"/>
</dbReference>
<gene>
    <name evidence="7" type="ORF">RAN89_14475</name>
</gene>
<feature type="domain" description="Methyl-accepting transducer" evidence="5">
    <location>
        <begin position="265"/>
        <end position="494"/>
    </location>
</feature>
<evidence type="ECO:0000313" key="8">
    <source>
        <dbReference type="Proteomes" id="UP001302257"/>
    </source>
</evidence>